<accession>A0A9P4KDN3</accession>
<evidence type="ECO:0000313" key="2">
    <source>
        <dbReference type="EMBL" id="KAF2267307.1"/>
    </source>
</evidence>
<dbReference type="AlphaFoldDB" id="A0A9P4KDN3"/>
<proteinExistence type="predicted"/>
<gene>
    <name evidence="2" type="ORF">CC78DRAFT_577259</name>
</gene>
<organism evidence="2 3">
    <name type="scientific">Lojkania enalia</name>
    <dbReference type="NCBI Taxonomy" id="147567"/>
    <lineage>
        <taxon>Eukaryota</taxon>
        <taxon>Fungi</taxon>
        <taxon>Dikarya</taxon>
        <taxon>Ascomycota</taxon>
        <taxon>Pezizomycotina</taxon>
        <taxon>Dothideomycetes</taxon>
        <taxon>Pleosporomycetidae</taxon>
        <taxon>Pleosporales</taxon>
        <taxon>Pleosporales incertae sedis</taxon>
        <taxon>Lojkania</taxon>
    </lineage>
</organism>
<keyword evidence="3" id="KW-1185">Reference proteome</keyword>
<dbReference type="Proteomes" id="UP000800093">
    <property type="component" value="Unassembled WGS sequence"/>
</dbReference>
<feature type="region of interest" description="Disordered" evidence="1">
    <location>
        <begin position="41"/>
        <end position="74"/>
    </location>
</feature>
<reference evidence="3" key="1">
    <citation type="journal article" date="2020" name="Stud. Mycol.">
        <title>101 Dothideomycetes genomes: A test case for predicting lifestyles and emergence of pathogens.</title>
        <authorList>
            <person name="Haridas S."/>
            <person name="Albert R."/>
            <person name="Binder M."/>
            <person name="Bloem J."/>
            <person name="LaButti K."/>
            <person name="Salamov A."/>
            <person name="Andreopoulos B."/>
            <person name="Baker S."/>
            <person name="Barry K."/>
            <person name="Bills G."/>
            <person name="Bluhm B."/>
            <person name="Cannon C."/>
            <person name="Castanera R."/>
            <person name="Culley D."/>
            <person name="Daum C."/>
            <person name="Ezra D."/>
            <person name="Gonzalez J."/>
            <person name="Henrissat B."/>
            <person name="Kuo A."/>
            <person name="Liang C."/>
            <person name="Lipzen A."/>
            <person name="Lutzoni F."/>
            <person name="Magnuson J."/>
            <person name="Mondo S."/>
            <person name="Nolan M."/>
            <person name="Ohm R."/>
            <person name="Pangilinan J."/>
            <person name="Park H.-J."/>
            <person name="Ramirez L."/>
            <person name="Alfaro M."/>
            <person name="Sun H."/>
            <person name="Tritt A."/>
            <person name="Yoshinaga Y."/>
            <person name="Zwiers L.-H."/>
            <person name="Turgeon B."/>
            <person name="Goodwin S."/>
            <person name="Spatafora J."/>
            <person name="Crous P."/>
            <person name="Grigoriev I."/>
        </authorList>
    </citation>
    <scope>NUCLEOTIDE SEQUENCE [LARGE SCALE GENOMIC DNA]</scope>
    <source>
        <strain evidence="3">CBS 304.66</strain>
    </source>
</reference>
<protein>
    <submittedName>
        <fullName evidence="2">Uncharacterized protein</fullName>
    </submittedName>
</protein>
<dbReference type="EMBL" id="ML986592">
    <property type="protein sequence ID" value="KAF2267307.1"/>
    <property type="molecule type" value="Genomic_DNA"/>
</dbReference>
<evidence type="ECO:0000256" key="1">
    <source>
        <dbReference type="SAM" id="MobiDB-lite"/>
    </source>
</evidence>
<comment type="caution">
    <text evidence="2">The sequence shown here is derived from an EMBL/GenBank/DDBJ whole genome shotgun (WGS) entry which is preliminary data.</text>
</comment>
<evidence type="ECO:0000313" key="3">
    <source>
        <dbReference type="Proteomes" id="UP000800093"/>
    </source>
</evidence>
<name>A0A9P4KDN3_9PLEO</name>
<sequence>MTLRRDRVSDVMGHGVLTLGPSIDERRSPTWDTSGCSTKVERVRRQNNPRSQPPEFSISESLTIEPSRPPHVDDAHLEKRRSQGVYSAYHLLPVSHLGFRHPL</sequence>